<keyword evidence="5" id="KW-1185">Reference proteome</keyword>
<feature type="domain" description="Plasmid replication protein C N-terminal" evidence="2">
    <location>
        <begin position="13"/>
        <end position="167"/>
    </location>
</feature>
<dbReference type="Proteomes" id="UP000198761">
    <property type="component" value="Unassembled WGS sequence"/>
</dbReference>
<dbReference type="AlphaFoldDB" id="A0A1H8MZ65"/>
<evidence type="ECO:0000256" key="1">
    <source>
        <dbReference type="SAM" id="MobiDB-lite"/>
    </source>
</evidence>
<accession>A0A1H8MZ65</accession>
<feature type="region of interest" description="Disordered" evidence="1">
    <location>
        <begin position="214"/>
        <end position="250"/>
    </location>
</feature>
<dbReference type="InterPro" id="IPR047611">
    <property type="entry name" value="RepABC_RepC"/>
</dbReference>
<name>A0A1H8MZ65_9RHOB</name>
<feature type="compositionally biased region" description="Polar residues" evidence="1">
    <location>
        <begin position="13"/>
        <end position="26"/>
    </location>
</feature>
<dbReference type="InterPro" id="IPR005090">
    <property type="entry name" value="RepC_N"/>
</dbReference>
<evidence type="ECO:0000259" key="2">
    <source>
        <dbReference type="Pfam" id="PF03428"/>
    </source>
</evidence>
<evidence type="ECO:0000313" key="4">
    <source>
        <dbReference type="EMBL" id="SEO22647.1"/>
    </source>
</evidence>
<dbReference type="Pfam" id="PF11800">
    <property type="entry name" value="RP-C_C"/>
    <property type="match status" value="1"/>
</dbReference>
<dbReference type="NCBIfam" id="NF040974">
    <property type="entry name" value="RepABC_RepC"/>
    <property type="match status" value="1"/>
</dbReference>
<evidence type="ECO:0000259" key="3">
    <source>
        <dbReference type="Pfam" id="PF11800"/>
    </source>
</evidence>
<evidence type="ECO:0000313" key="5">
    <source>
        <dbReference type="Proteomes" id="UP000198761"/>
    </source>
</evidence>
<organism evidence="4 5">
    <name type="scientific">Gemmobacter aquatilis</name>
    <dbReference type="NCBI Taxonomy" id="933059"/>
    <lineage>
        <taxon>Bacteria</taxon>
        <taxon>Pseudomonadati</taxon>
        <taxon>Pseudomonadota</taxon>
        <taxon>Alphaproteobacteria</taxon>
        <taxon>Rhodobacterales</taxon>
        <taxon>Paracoccaceae</taxon>
        <taxon>Gemmobacter</taxon>
    </lineage>
</organism>
<gene>
    <name evidence="4" type="ORF">SAMN04488103_11549</name>
</gene>
<proteinExistence type="predicted"/>
<dbReference type="STRING" id="933059.SAMN04488103_11549"/>
<feature type="compositionally biased region" description="Basic and acidic residues" evidence="1">
    <location>
        <begin position="230"/>
        <end position="249"/>
    </location>
</feature>
<sequence length="400" mass="44508">MSSPVPRHERRTLSSCQRNPRAQEVQQPDGADPRWSLLDLVRTCRDRLGLRDRDVTVLRGLLSLVPGSARPHEWIVFASNRVLIERCDGIDERTLRRRLEHLRTGGLLARRSSPNGKRYQVRDDAAEIRLTYGIDLSPLFMIRGHLQALAAQCRQDALRCKALRSVIRDLLFHSSHLLAPDLAETAYRALRRALSSDDLQAIVDKLREETCASHSQEARETSVLTASDSQNDRHIQNSNKEDLDSERVRTSGVTEILPDRGPVTNAKKAEDITVGECMSLAPNAATFACEPTRDWDSVVKLSTQLAPAIGLQTGDIETARSSMGVLGCALAVIGLVESFGRIRNPRAYLRSLAKRAQLEDLDPIRMFRSLTTQASIRRGWRVPDVYPGKPDAAVGTCILG</sequence>
<dbReference type="Pfam" id="PF03428">
    <property type="entry name" value="RP-C"/>
    <property type="match status" value="1"/>
</dbReference>
<feature type="domain" description="Plasmid replication protein C C-terminal" evidence="3">
    <location>
        <begin position="275"/>
        <end position="371"/>
    </location>
</feature>
<dbReference type="EMBL" id="FOCE01000015">
    <property type="protein sequence ID" value="SEO22647.1"/>
    <property type="molecule type" value="Genomic_DNA"/>
</dbReference>
<protein>
    <submittedName>
        <fullName evidence="4">Replication initiation protein RepC</fullName>
    </submittedName>
</protein>
<reference evidence="4 5" key="1">
    <citation type="submission" date="2016-10" db="EMBL/GenBank/DDBJ databases">
        <authorList>
            <person name="de Groot N.N."/>
        </authorList>
    </citation>
    <scope>NUCLEOTIDE SEQUENCE [LARGE SCALE GENOMIC DNA]</scope>
    <source>
        <strain evidence="4 5">DSM 3857</strain>
    </source>
</reference>
<dbReference type="RefSeq" id="WP_245749531.1">
    <property type="nucleotide sequence ID" value="NZ_FOCE01000015.1"/>
</dbReference>
<dbReference type="InterPro" id="IPR021760">
    <property type="entry name" value="RepC_C"/>
</dbReference>
<feature type="region of interest" description="Disordered" evidence="1">
    <location>
        <begin position="1"/>
        <end position="30"/>
    </location>
</feature>